<feature type="transmembrane region" description="Helical" evidence="6">
    <location>
        <begin position="230"/>
        <end position="249"/>
    </location>
</feature>
<feature type="transmembrane region" description="Helical" evidence="6">
    <location>
        <begin position="463"/>
        <end position="482"/>
    </location>
</feature>
<evidence type="ECO:0000313" key="8">
    <source>
        <dbReference type="EMBL" id="KAJ8031161.1"/>
    </source>
</evidence>
<feature type="region of interest" description="Disordered" evidence="5">
    <location>
        <begin position="496"/>
        <end position="534"/>
    </location>
</feature>
<dbReference type="Proteomes" id="UP001152320">
    <property type="component" value="Chromosome 13"/>
</dbReference>
<keyword evidence="9" id="KW-1185">Reference proteome</keyword>
<dbReference type="OrthoDB" id="2261376at2759"/>
<feature type="transmembrane region" description="Helical" evidence="6">
    <location>
        <begin position="434"/>
        <end position="457"/>
    </location>
</feature>
<protein>
    <submittedName>
        <fullName evidence="8">Organic cation transporter protein</fullName>
    </submittedName>
</protein>
<reference evidence="8" key="1">
    <citation type="submission" date="2021-10" db="EMBL/GenBank/DDBJ databases">
        <title>Tropical sea cucumber genome reveals ecological adaptation and Cuvierian tubules defense mechanism.</title>
        <authorList>
            <person name="Chen T."/>
        </authorList>
    </citation>
    <scope>NUCLEOTIDE SEQUENCE</scope>
    <source>
        <strain evidence="8">Nanhai2018</strain>
        <tissue evidence="8">Muscle</tissue>
    </source>
</reference>
<dbReference type="AlphaFoldDB" id="A0A9Q1BRA7"/>
<dbReference type="PANTHER" id="PTHR24064">
    <property type="entry name" value="SOLUTE CARRIER FAMILY 22 MEMBER"/>
    <property type="match status" value="1"/>
</dbReference>
<feature type="transmembrane region" description="Helical" evidence="6">
    <location>
        <begin position="113"/>
        <end position="133"/>
    </location>
</feature>
<dbReference type="SUPFAM" id="SSF103473">
    <property type="entry name" value="MFS general substrate transporter"/>
    <property type="match status" value="1"/>
</dbReference>
<keyword evidence="4 6" id="KW-0472">Membrane</keyword>
<dbReference type="GO" id="GO:0016020">
    <property type="term" value="C:membrane"/>
    <property type="evidence" value="ECO:0007669"/>
    <property type="project" value="UniProtKB-SubCell"/>
</dbReference>
<dbReference type="Pfam" id="PF00083">
    <property type="entry name" value="Sugar_tr"/>
    <property type="match status" value="1"/>
</dbReference>
<feature type="domain" description="Major facilitator superfamily (MFS) profile" evidence="7">
    <location>
        <begin position="69"/>
        <end position="487"/>
    </location>
</feature>
<feature type="transmembrane region" description="Helical" evidence="6">
    <location>
        <begin position="399"/>
        <end position="422"/>
    </location>
</feature>
<gene>
    <name evidence="8" type="ORF">HOLleu_27805</name>
</gene>
<feature type="compositionally biased region" description="Basic and acidic residues" evidence="5">
    <location>
        <begin position="507"/>
        <end position="517"/>
    </location>
</feature>
<accession>A0A9Q1BRA7</accession>
<comment type="caution">
    <text evidence="8">The sequence shown here is derived from an EMBL/GenBank/DDBJ whole genome shotgun (WGS) entry which is preliminary data.</text>
</comment>
<comment type="subcellular location">
    <subcellularLocation>
        <location evidence="1">Membrane</location>
        <topology evidence="1">Multi-pass membrane protein</topology>
    </subcellularLocation>
</comment>
<keyword evidence="3 6" id="KW-1133">Transmembrane helix</keyword>
<feature type="transmembrane region" description="Helical" evidence="6">
    <location>
        <begin position="201"/>
        <end position="224"/>
    </location>
</feature>
<dbReference type="EMBL" id="JAIZAY010000013">
    <property type="protein sequence ID" value="KAJ8031161.1"/>
    <property type="molecule type" value="Genomic_DNA"/>
</dbReference>
<dbReference type="PROSITE" id="PS00216">
    <property type="entry name" value="SUGAR_TRANSPORT_1"/>
    <property type="match status" value="1"/>
</dbReference>
<evidence type="ECO:0000313" key="9">
    <source>
        <dbReference type="Proteomes" id="UP001152320"/>
    </source>
</evidence>
<evidence type="ECO:0000256" key="6">
    <source>
        <dbReference type="SAM" id="Phobius"/>
    </source>
</evidence>
<dbReference type="PROSITE" id="PS50850">
    <property type="entry name" value="MFS"/>
    <property type="match status" value="1"/>
</dbReference>
<feature type="transmembrane region" description="Helical" evidence="6">
    <location>
        <begin position="346"/>
        <end position="364"/>
    </location>
</feature>
<evidence type="ECO:0000259" key="7">
    <source>
        <dbReference type="PROSITE" id="PS50850"/>
    </source>
</evidence>
<evidence type="ECO:0000256" key="4">
    <source>
        <dbReference type="ARBA" id="ARBA00023136"/>
    </source>
</evidence>
<evidence type="ECO:0000256" key="5">
    <source>
        <dbReference type="SAM" id="MobiDB-lite"/>
    </source>
</evidence>
<keyword evidence="2 6" id="KW-0812">Transmembrane</keyword>
<dbReference type="Gene3D" id="1.20.1250.20">
    <property type="entry name" value="MFS general substrate transporter like domains"/>
    <property type="match status" value="1"/>
</dbReference>
<dbReference type="InterPro" id="IPR020846">
    <property type="entry name" value="MFS_dom"/>
</dbReference>
<organism evidence="8 9">
    <name type="scientific">Holothuria leucospilota</name>
    <name type="common">Black long sea cucumber</name>
    <name type="synonym">Mertensiothuria leucospilota</name>
    <dbReference type="NCBI Taxonomy" id="206669"/>
    <lineage>
        <taxon>Eukaryota</taxon>
        <taxon>Metazoa</taxon>
        <taxon>Echinodermata</taxon>
        <taxon>Eleutherozoa</taxon>
        <taxon>Echinozoa</taxon>
        <taxon>Holothuroidea</taxon>
        <taxon>Aspidochirotacea</taxon>
        <taxon>Aspidochirotida</taxon>
        <taxon>Holothuriidae</taxon>
        <taxon>Holothuria</taxon>
    </lineage>
</organism>
<evidence type="ECO:0000256" key="2">
    <source>
        <dbReference type="ARBA" id="ARBA00022692"/>
    </source>
</evidence>
<dbReference type="InterPro" id="IPR005829">
    <property type="entry name" value="Sugar_transporter_CS"/>
</dbReference>
<evidence type="ECO:0000256" key="3">
    <source>
        <dbReference type="ARBA" id="ARBA00022989"/>
    </source>
</evidence>
<feature type="transmembrane region" description="Helical" evidence="6">
    <location>
        <begin position="376"/>
        <end position="393"/>
    </location>
</feature>
<feature type="transmembrane region" description="Helical" evidence="6">
    <location>
        <begin position="313"/>
        <end position="334"/>
    </location>
</feature>
<name>A0A9Q1BRA7_HOLLE</name>
<dbReference type="GO" id="GO:0022857">
    <property type="term" value="F:transmembrane transporter activity"/>
    <property type="evidence" value="ECO:0007669"/>
    <property type="project" value="InterPro"/>
</dbReference>
<feature type="transmembrane region" description="Helical" evidence="6">
    <location>
        <begin position="18"/>
        <end position="42"/>
    </location>
</feature>
<proteinExistence type="predicted"/>
<dbReference type="InterPro" id="IPR036259">
    <property type="entry name" value="MFS_trans_sf"/>
</dbReference>
<dbReference type="CDD" id="cd17317">
    <property type="entry name" value="MFS_SLC22"/>
    <property type="match status" value="1"/>
</dbReference>
<sequence length="534" mass="59256">MHLDKVLHLLGDWGRYEIIFFVVMSIAGTWFPAWQIFGIIFVGDSYIAQECKLPDNTTDGEYETDGTCNVVFSNATHVKETLENCPFGVQYLPSYSDENSAVTEYGLVCERGYLAQTSQSIFFLGVLVGAYVAGQLSDIIGRKPVFLGSLIGEAIFGILTAVSWNYASFIVFWFFVGMFENGINIVMYVHLLEMFAPNKRTVAGAIDNVFWGFGVVLLAPIAYIFKGWRLFSIIVSLPCFLAIPLWFFLYESPRWLLSRDRKDDAVEVLKKIEKFNKVTLPEGALANLTATEEGESKTGEKITFLNVFLKARLLINSLVMFYAWLVNSMVYYGLSLSSSYLVGDKYLNFFFLALVEVPAYLVIWPTMMYWGRRPTMVLFLAVAGVFSIITAFIPPDRNVAVIVCAMIGKLGITASFGAAFLYGTEIFPTSIRNVGFGLSSLSGRIGGIIAPLLFILADVYPPGPLLIFGISSLLAAALSVLLPETLQRPLPETLDEANNLHKTPPIRKTEDVNDNHSKNGAPVNIKEISSNDIN</sequence>
<dbReference type="InterPro" id="IPR005828">
    <property type="entry name" value="MFS_sugar_transport-like"/>
</dbReference>
<evidence type="ECO:0000256" key="1">
    <source>
        <dbReference type="ARBA" id="ARBA00004141"/>
    </source>
</evidence>